<proteinExistence type="predicted"/>
<sequence length="102" mass="11159">MYRACFQARPSPTLIALIALIAPKELNDAGYLTGHGINNNFDVLAAPAGLRERFVRRYNQTVPDVEWGRGTRALLGHASEQLTESVRVAMSLAVDARCMCLG</sequence>
<reference evidence="1 2" key="1">
    <citation type="submission" date="2022-03" db="EMBL/GenBank/DDBJ databases">
        <title>Complete genome of Streptomyces rimosus ssp. rimosus R7 (=ATCC 10970).</title>
        <authorList>
            <person name="Beganovic S."/>
            <person name="Ruckert C."/>
            <person name="Busche T."/>
            <person name="Kalinowski J."/>
            <person name="Wittmann C."/>
        </authorList>
    </citation>
    <scope>NUCLEOTIDE SEQUENCE [LARGE SCALE GENOMIC DNA]</scope>
    <source>
        <strain evidence="1 2">R7</strain>
    </source>
</reference>
<protein>
    <submittedName>
        <fullName evidence="1">Uncharacterized protein</fullName>
    </submittedName>
</protein>
<organism evidence="1 2">
    <name type="scientific">Streptomyces rimosus subsp. rimosus</name>
    <dbReference type="NCBI Taxonomy" id="132474"/>
    <lineage>
        <taxon>Bacteria</taxon>
        <taxon>Bacillati</taxon>
        <taxon>Actinomycetota</taxon>
        <taxon>Actinomycetes</taxon>
        <taxon>Kitasatosporales</taxon>
        <taxon>Streptomycetaceae</taxon>
        <taxon>Streptomyces</taxon>
    </lineage>
</organism>
<dbReference type="Proteomes" id="UP000829494">
    <property type="component" value="Chromosome"/>
</dbReference>
<accession>A0ABY3YV19</accession>
<evidence type="ECO:0000313" key="2">
    <source>
        <dbReference type="Proteomes" id="UP000829494"/>
    </source>
</evidence>
<gene>
    <name evidence="1" type="ORF">SRIMR7_03830</name>
</gene>
<dbReference type="EMBL" id="CP094298">
    <property type="protein sequence ID" value="UNZ01260.1"/>
    <property type="molecule type" value="Genomic_DNA"/>
</dbReference>
<evidence type="ECO:0000313" key="1">
    <source>
        <dbReference type="EMBL" id="UNZ01260.1"/>
    </source>
</evidence>
<keyword evidence="2" id="KW-1185">Reference proteome</keyword>
<name>A0ABY3YV19_STRRM</name>